<dbReference type="AlphaFoldDB" id="A0A0A9AGK7"/>
<accession>A0A0A9AGK7</accession>
<organism evidence="1">
    <name type="scientific">Arundo donax</name>
    <name type="common">Giant reed</name>
    <name type="synonym">Donax arundinaceus</name>
    <dbReference type="NCBI Taxonomy" id="35708"/>
    <lineage>
        <taxon>Eukaryota</taxon>
        <taxon>Viridiplantae</taxon>
        <taxon>Streptophyta</taxon>
        <taxon>Embryophyta</taxon>
        <taxon>Tracheophyta</taxon>
        <taxon>Spermatophyta</taxon>
        <taxon>Magnoliopsida</taxon>
        <taxon>Liliopsida</taxon>
        <taxon>Poales</taxon>
        <taxon>Poaceae</taxon>
        <taxon>PACMAD clade</taxon>
        <taxon>Arundinoideae</taxon>
        <taxon>Arundineae</taxon>
        <taxon>Arundo</taxon>
    </lineage>
</organism>
<proteinExistence type="predicted"/>
<reference evidence="1" key="2">
    <citation type="journal article" date="2015" name="Data Brief">
        <title>Shoot transcriptome of the giant reed, Arundo donax.</title>
        <authorList>
            <person name="Barrero R.A."/>
            <person name="Guerrero F.D."/>
            <person name="Moolhuijzen P."/>
            <person name="Goolsby J.A."/>
            <person name="Tidwell J."/>
            <person name="Bellgard S.E."/>
            <person name="Bellgard M.I."/>
        </authorList>
    </citation>
    <scope>NUCLEOTIDE SEQUENCE</scope>
    <source>
        <tissue evidence="1">Shoot tissue taken approximately 20 cm above the soil surface</tissue>
    </source>
</reference>
<protein>
    <submittedName>
        <fullName evidence="1">Uncharacterized protein</fullName>
    </submittedName>
</protein>
<dbReference type="EMBL" id="GBRH01248897">
    <property type="protein sequence ID" value="JAD48998.1"/>
    <property type="molecule type" value="Transcribed_RNA"/>
</dbReference>
<sequence>MVCRHMFSSAKACGFNYMVLILEKAGL</sequence>
<reference evidence="1" key="1">
    <citation type="submission" date="2014-09" db="EMBL/GenBank/DDBJ databases">
        <authorList>
            <person name="Magalhaes I.L.F."/>
            <person name="Oliveira U."/>
            <person name="Santos F.R."/>
            <person name="Vidigal T.H.D.A."/>
            <person name="Brescovit A.D."/>
            <person name="Santos A.J."/>
        </authorList>
    </citation>
    <scope>NUCLEOTIDE SEQUENCE</scope>
    <source>
        <tissue evidence="1">Shoot tissue taken approximately 20 cm above the soil surface</tissue>
    </source>
</reference>
<name>A0A0A9AGK7_ARUDO</name>
<evidence type="ECO:0000313" key="1">
    <source>
        <dbReference type="EMBL" id="JAD48998.1"/>
    </source>
</evidence>